<evidence type="ECO:0000259" key="7">
    <source>
        <dbReference type="PROSITE" id="PS51755"/>
    </source>
</evidence>
<gene>
    <name evidence="8" type="ORF">MNB_SV-5-1317</name>
</gene>
<dbReference type="SMART" id="SM00448">
    <property type="entry name" value="REC"/>
    <property type="match status" value="1"/>
</dbReference>
<dbReference type="InterPro" id="IPR001789">
    <property type="entry name" value="Sig_transdc_resp-reg_receiver"/>
</dbReference>
<dbReference type="Gene3D" id="1.10.10.10">
    <property type="entry name" value="Winged helix-like DNA-binding domain superfamily/Winged helix DNA-binding domain"/>
    <property type="match status" value="1"/>
</dbReference>
<feature type="domain" description="OmpR/PhoB-type" evidence="7">
    <location>
        <begin position="143"/>
        <end position="236"/>
    </location>
</feature>
<dbReference type="InterPro" id="IPR036388">
    <property type="entry name" value="WH-like_DNA-bd_sf"/>
</dbReference>
<evidence type="ECO:0000256" key="1">
    <source>
        <dbReference type="ARBA" id="ARBA00022553"/>
    </source>
</evidence>
<dbReference type="CDD" id="cd00383">
    <property type="entry name" value="trans_reg_C"/>
    <property type="match status" value="1"/>
</dbReference>
<dbReference type="PANTHER" id="PTHR48111:SF1">
    <property type="entry name" value="TWO-COMPONENT RESPONSE REGULATOR ORR33"/>
    <property type="match status" value="1"/>
</dbReference>
<evidence type="ECO:0000256" key="4">
    <source>
        <dbReference type="ARBA" id="ARBA00023125"/>
    </source>
</evidence>
<evidence type="ECO:0000256" key="5">
    <source>
        <dbReference type="ARBA" id="ARBA00023163"/>
    </source>
</evidence>
<dbReference type="InterPro" id="IPR039420">
    <property type="entry name" value="WalR-like"/>
</dbReference>
<dbReference type="SUPFAM" id="SSF52172">
    <property type="entry name" value="CheY-like"/>
    <property type="match status" value="1"/>
</dbReference>
<keyword evidence="2" id="KW-0902">Two-component regulatory system</keyword>
<dbReference type="PROSITE" id="PS50110">
    <property type="entry name" value="RESPONSE_REGULATORY"/>
    <property type="match status" value="1"/>
</dbReference>
<keyword evidence="3" id="KW-0805">Transcription regulation</keyword>
<dbReference type="Pfam" id="PF00486">
    <property type="entry name" value="Trans_reg_C"/>
    <property type="match status" value="1"/>
</dbReference>
<evidence type="ECO:0000259" key="6">
    <source>
        <dbReference type="PROSITE" id="PS50110"/>
    </source>
</evidence>
<dbReference type="GO" id="GO:0000156">
    <property type="term" value="F:phosphorelay response regulator activity"/>
    <property type="evidence" value="ECO:0007669"/>
    <property type="project" value="TreeGrafter"/>
</dbReference>
<organism evidence="8">
    <name type="scientific">hydrothermal vent metagenome</name>
    <dbReference type="NCBI Taxonomy" id="652676"/>
    <lineage>
        <taxon>unclassified sequences</taxon>
        <taxon>metagenomes</taxon>
        <taxon>ecological metagenomes</taxon>
    </lineage>
</organism>
<keyword evidence="4 8" id="KW-0238">DNA-binding</keyword>
<accession>A0A1W1EBQ8</accession>
<feature type="domain" description="Response regulatory" evidence="6">
    <location>
        <begin position="23"/>
        <end position="137"/>
    </location>
</feature>
<dbReference type="SMART" id="SM00862">
    <property type="entry name" value="Trans_reg_C"/>
    <property type="match status" value="1"/>
</dbReference>
<dbReference type="GO" id="GO:0006355">
    <property type="term" value="P:regulation of DNA-templated transcription"/>
    <property type="evidence" value="ECO:0007669"/>
    <property type="project" value="InterPro"/>
</dbReference>
<dbReference type="InterPro" id="IPR011006">
    <property type="entry name" value="CheY-like_superfamily"/>
</dbReference>
<dbReference type="Gene3D" id="3.40.50.2300">
    <property type="match status" value="1"/>
</dbReference>
<dbReference type="SUPFAM" id="SSF46894">
    <property type="entry name" value="C-terminal effector domain of the bipartite response regulators"/>
    <property type="match status" value="1"/>
</dbReference>
<evidence type="ECO:0000256" key="2">
    <source>
        <dbReference type="ARBA" id="ARBA00023012"/>
    </source>
</evidence>
<dbReference type="AlphaFoldDB" id="A0A1W1EBQ8"/>
<name>A0A1W1EBQ8_9ZZZZ</name>
<evidence type="ECO:0000313" key="8">
    <source>
        <dbReference type="EMBL" id="SFZ97461.1"/>
    </source>
</evidence>
<dbReference type="PANTHER" id="PTHR48111">
    <property type="entry name" value="REGULATOR OF RPOS"/>
    <property type="match status" value="1"/>
</dbReference>
<dbReference type="GO" id="GO:0000976">
    <property type="term" value="F:transcription cis-regulatory region binding"/>
    <property type="evidence" value="ECO:0007669"/>
    <property type="project" value="TreeGrafter"/>
</dbReference>
<dbReference type="InterPro" id="IPR001867">
    <property type="entry name" value="OmpR/PhoB-type_DNA-bd"/>
</dbReference>
<evidence type="ECO:0000256" key="3">
    <source>
        <dbReference type="ARBA" id="ARBA00023015"/>
    </source>
</evidence>
<dbReference type="GO" id="GO:0005829">
    <property type="term" value="C:cytosol"/>
    <property type="evidence" value="ECO:0007669"/>
    <property type="project" value="TreeGrafter"/>
</dbReference>
<protein>
    <submittedName>
        <fullName evidence="8">DNA-binding response regulator</fullName>
    </submittedName>
</protein>
<dbReference type="GO" id="GO:0032993">
    <property type="term" value="C:protein-DNA complex"/>
    <property type="evidence" value="ECO:0007669"/>
    <property type="project" value="TreeGrafter"/>
</dbReference>
<dbReference type="PROSITE" id="PS51755">
    <property type="entry name" value="OMPR_PHOB"/>
    <property type="match status" value="1"/>
</dbReference>
<sequence length="236" mass="27174">MGNQSYIYINPKNIMISEKYKTKILLLEDDKLFNETLQDFLEEEGFDVDFSLDPYSALELTYEKVYDLYLFDVNLPYESGFDLLEKLRQSGDTTPTIFLTSRDDKSSLTQGFKSGADDYMKKPIDLEELLLRIIALLKRQIRNEKVAIGNYTLDMLSKTLYLDEVELDVTPKAINLLILLIQANGATVSTDNIKNRLWPASQQASDGSLRVYVTQLKKYFSSNIINVRGIGYRWET</sequence>
<reference evidence="8" key="1">
    <citation type="submission" date="2016-10" db="EMBL/GenBank/DDBJ databases">
        <authorList>
            <person name="de Groot N.N."/>
        </authorList>
    </citation>
    <scope>NUCLEOTIDE SEQUENCE</scope>
</reference>
<keyword evidence="1" id="KW-0597">Phosphoprotein</keyword>
<dbReference type="Pfam" id="PF00072">
    <property type="entry name" value="Response_reg"/>
    <property type="match status" value="1"/>
</dbReference>
<keyword evidence="5" id="KW-0804">Transcription</keyword>
<proteinExistence type="predicted"/>
<dbReference type="InterPro" id="IPR016032">
    <property type="entry name" value="Sig_transdc_resp-reg_C-effctor"/>
</dbReference>
<dbReference type="EMBL" id="FPKX01000006">
    <property type="protein sequence ID" value="SFZ97461.1"/>
    <property type="molecule type" value="Genomic_DNA"/>
</dbReference>